<comment type="similarity">
    <text evidence="1">Belongs to the FemABX family.</text>
</comment>
<evidence type="ECO:0000256" key="3">
    <source>
        <dbReference type="ARBA" id="ARBA00022960"/>
    </source>
</evidence>
<dbReference type="Proteomes" id="UP001597545">
    <property type="component" value="Unassembled WGS sequence"/>
</dbReference>
<dbReference type="Pfam" id="PF02388">
    <property type="entry name" value="FemAB"/>
    <property type="match status" value="2"/>
</dbReference>
<evidence type="ECO:0000256" key="5">
    <source>
        <dbReference type="ARBA" id="ARBA00023315"/>
    </source>
</evidence>
<gene>
    <name evidence="7" type="ORF">ACFSR5_02160</name>
</gene>
<dbReference type="PROSITE" id="PS51191">
    <property type="entry name" value="FEMABX"/>
    <property type="match status" value="1"/>
</dbReference>
<evidence type="ECO:0000313" key="7">
    <source>
        <dbReference type="EMBL" id="MFD2546444.1"/>
    </source>
</evidence>
<keyword evidence="3" id="KW-0133">Cell shape</keyword>
<comment type="caution">
    <text evidence="7">The sequence shown here is derived from an EMBL/GenBank/DDBJ whole genome shotgun (WGS) entry which is preliminary data.</text>
</comment>
<keyword evidence="4" id="KW-0573">Peptidoglycan synthesis</keyword>
<dbReference type="InterPro" id="IPR050644">
    <property type="entry name" value="PG_Glycine_Bridge_Synth"/>
</dbReference>
<evidence type="ECO:0000256" key="2">
    <source>
        <dbReference type="ARBA" id="ARBA00022679"/>
    </source>
</evidence>
<accession>A0ABW5KE69</accession>
<keyword evidence="6" id="KW-0961">Cell wall biogenesis/degradation</keyword>
<dbReference type="PANTHER" id="PTHR36174">
    <property type="entry name" value="LIPID II:GLYCINE GLYCYLTRANSFERASE"/>
    <property type="match status" value="1"/>
</dbReference>
<dbReference type="InterPro" id="IPR003447">
    <property type="entry name" value="FEMABX"/>
</dbReference>
<dbReference type="Gene3D" id="3.40.630.30">
    <property type="match status" value="1"/>
</dbReference>
<dbReference type="EMBL" id="JBHULR010000001">
    <property type="protein sequence ID" value="MFD2546444.1"/>
    <property type="molecule type" value="Genomic_DNA"/>
</dbReference>
<dbReference type="InterPro" id="IPR016181">
    <property type="entry name" value="Acyl_CoA_acyltransferase"/>
</dbReference>
<name>A0ABW5KE69_9SPHI</name>
<evidence type="ECO:0000256" key="6">
    <source>
        <dbReference type="ARBA" id="ARBA00023316"/>
    </source>
</evidence>
<evidence type="ECO:0000256" key="1">
    <source>
        <dbReference type="ARBA" id="ARBA00009943"/>
    </source>
</evidence>
<dbReference type="RefSeq" id="WP_380900236.1">
    <property type="nucleotide sequence ID" value="NZ_JBHUEG010000002.1"/>
</dbReference>
<keyword evidence="5" id="KW-0012">Acyltransferase</keyword>
<evidence type="ECO:0000256" key="4">
    <source>
        <dbReference type="ARBA" id="ARBA00022984"/>
    </source>
</evidence>
<sequence length="376" mass="43281">MDMIADVAEKQSKEIYSTSIVQQTAYWSKVKSLQGVDSKAFDFKVKYTDLLAGSMDNTYVIGDLLVILQMLDSEHCLAYVPYGPEIEPSAENQGYFLEQLSESLRTFLPANCILIRYDLSWESQWAKEGDCYDIHGNWIGLPDRKIQEIRLNFNTENWALRKANTDILPSNTIFMDLRQNNDDLLGAMKSKTRYNIHLANRKGVVVRALGLESLETWYTLYRETALRNNFVLHDIQYFRIVLTARANNTASPADVYLLVAEVDDKPLAAMFLVISAHRATYLYGASASTDRNYMATYALQWRAMQFAKENGCAEYDFFGIAPHADPAHPLYGLYRFKSGFGGHVYRRMGCWDYPLHQQKYNYYSSMEFKNQAYHLS</sequence>
<reference evidence="8" key="1">
    <citation type="journal article" date="2019" name="Int. J. Syst. Evol. Microbiol.">
        <title>The Global Catalogue of Microorganisms (GCM) 10K type strain sequencing project: providing services to taxonomists for standard genome sequencing and annotation.</title>
        <authorList>
            <consortium name="The Broad Institute Genomics Platform"/>
            <consortium name="The Broad Institute Genome Sequencing Center for Infectious Disease"/>
            <person name="Wu L."/>
            <person name="Ma J."/>
        </authorList>
    </citation>
    <scope>NUCLEOTIDE SEQUENCE [LARGE SCALE GENOMIC DNA]</scope>
    <source>
        <strain evidence="8">KCTC 42662</strain>
    </source>
</reference>
<organism evidence="7 8">
    <name type="scientific">Sphingobacterium suaedae</name>
    <dbReference type="NCBI Taxonomy" id="1686402"/>
    <lineage>
        <taxon>Bacteria</taxon>
        <taxon>Pseudomonadati</taxon>
        <taxon>Bacteroidota</taxon>
        <taxon>Sphingobacteriia</taxon>
        <taxon>Sphingobacteriales</taxon>
        <taxon>Sphingobacteriaceae</taxon>
        <taxon>Sphingobacterium</taxon>
    </lineage>
</organism>
<dbReference type="SUPFAM" id="SSF55729">
    <property type="entry name" value="Acyl-CoA N-acyltransferases (Nat)"/>
    <property type="match status" value="1"/>
</dbReference>
<keyword evidence="2" id="KW-0808">Transferase</keyword>
<dbReference type="PANTHER" id="PTHR36174:SF1">
    <property type="entry name" value="LIPID II:GLYCINE GLYCYLTRANSFERASE"/>
    <property type="match status" value="1"/>
</dbReference>
<evidence type="ECO:0000313" key="8">
    <source>
        <dbReference type="Proteomes" id="UP001597545"/>
    </source>
</evidence>
<keyword evidence="8" id="KW-1185">Reference proteome</keyword>
<proteinExistence type="inferred from homology"/>
<protein>
    <submittedName>
        <fullName evidence="7">Lipid II:glycine glycyltransferase FemX</fullName>
    </submittedName>
</protein>